<dbReference type="RefSeq" id="WP_309392438.1">
    <property type="nucleotide sequence ID" value="NZ_JADBEO010000026.1"/>
</dbReference>
<feature type="signal peptide" evidence="1">
    <location>
        <begin position="1"/>
        <end position="17"/>
    </location>
</feature>
<evidence type="ECO:0000256" key="1">
    <source>
        <dbReference type="SAM" id="SignalP"/>
    </source>
</evidence>
<sequence length="182" mass="19542">MARITFAIAAAAFLAQAASAEPASDDKSGLRIDPPAGYEAKPLPARGANSVIFQVRKPSDADTGCQVGYAEAPQNAKLAQADINTLMKSKEHQDLAKAAIASLYETNSVAAFDHGEVTGIEMISDIKPRKGFPPRAQEIRNMMIILETPKGRASVVCVGDKKDFDQRQTEFRQLAEGVTLPK</sequence>
<organism evidence="2 3">
    <name type="scientific">Chelatococcus sambhunathii</name>
    <dbReference type="NCBI Taxonomy" id="363953"/>
    <lineage>
        <taxon>Bacteria</taxon>
        <taxon>Pseudomonadati</taxon>
        <taxon>Pseudomonadota</taxon>
        <taxon>Alphaproteobacteria</taxon>
        <taxon>Hyphomicrobiales</taxon>
        <taxon>Chelatococcaceae</taxon>
        <taxon>Chelatococcus</taxon>
    </lineage>
</organism>
<comment type="caution">
    <text evidence="2">The sequence shown here is derived from an EMBL/GenBank/DDBJ whole genome shotgun (WGS) entry which is preliminary data.</text>
</comment>
<evidence type="ECO:0000313" key="3">
    <source>
        <dbReference type="Proteomes" id="UP001181622"/>
    </source>
</evidence>
<keyword evidence="1" id="KW-0732">Signal</keyword>
<gene>
    <name evidence="2" type="ORF">IHQ68_12895</name>
</gene>
<reference evidence="2" key="1">
    <citation type="submission" date="2020-10" db="EMBL/GenBank/DDBJ databases">
        <authorList>
            <person name="Abbas A."/>
            <person name="Razzaq R."/>
            <person name="Waqas M."/>
            <person name="Abbas N."/>
            <person name="Nielsen T.K."/>
            <person name="Hansen L.H."/>
            <person name="Hussain S."/>
            <person name="Shahid M."/>
        </authorList>
    </citation>
    <scope>NUCLEOTIDE SEQUENCE</scope>
    <source>
        <strain evidence="2">S14</strain>
    </source>
</reference>
<evidence type="ECO:0000313" key="2">
    <source>
        <dbReference type="EMBL" id="MDR4307514.1"/>
    </source>
</evidence>
<name>A0ABU1DHC1_9HYPH</name>
<keyword evidence="3" id="KW-1185">Reference proteome</keyword>
<proteinExistence type="predicted"/>
<dbReference type="EMBL" id="JADBEO010000026">
    <property type="protein sequence ID" value="MDR4307514.1"/>
    <property type="molecule type" value="Genomic_DNA"/>
</dbReference>
<accession>A0ABU1DHC1</accession>
<feature type="chain" id="PRO_5046471019" evidence="1">
    <location>
        <begin position="18"/>
        <end position="182"/>
    </location>
</feature>
<protein>
    <submittedName>
        <fullName evidence="2">Uncharacterized protein</fullName>
    </submittedName>
</protein>
<dbReference type="Proteomes" id="UP001181622">
    <property type="component" value="Unassembled WGS sequence"/>
</dbReference>